<gene>
    <name evidence="2" type="ORF">ABB27_11935</name>
</gene>
<name>A0A0R0CCJ4_9GAMM</name>
<evidence type="ECO:0008006" key="4">
    <source>
        <dbReference type="Google" id="ProtNLM"/>
    </source>
</evidence>
<dbReference type="RefSeq" id="WP_244479222.1">
    <property type="nucleotide sequence ID" value="NZ_LDJJ01000037.1"/>
</dbReference>
<dbReference type="PATRIC" id="fig|405446.3.peg.1891"/>
<dbReference type="AlphaFoldDB" id="A0A0R0CCJ4"/>
<evidence type="ECO:0000256" key="1">
    <source>
        <dbReference type="SAM" id="MobiDB-lite"/>
    </source>
</evidence>
<evidence type="ECO:0000313" key="3">
    <source>
        <dbReference type="Proteomes" id="UP000051863"/>
    </source>
</evidence>
<feature type="region of interest" description="Disordered" evidence="1">
    <location>
        <begin position="1"/>
        <end position="41"/>
    </location>
</feature>
<feature type="compositionally biased region" description="Basic and acidic residues" evidence="1">
    <location>
        <begin position="106"/>
        <end position="125"/>
    </location>
</feature>
<keyword evidence="3" id="KW-1185">Reference proteome</keyword>
<organism evidence="2 3">
    <name type="scientific">Stenotrophomonas terrae</name>
    <dbReference type="NCBI Taxonomy" id="405446"/>
    <lineage>
        <taxon>Bacteria</taxon>
        <taxon>Pseudomonadati</taxon>
        <taxon>Pseudomonadota</taxon>
        <taxon>Gammaproteobacteria</taxon>
        <taxon>Lysobacterales</taxon>
        <taxon>Lysobacteraceae</taxon>
        <taxon>Stenotrophomonas</taxon>
    </lineage>
</organism>
<feature type="compositionally biased region" description="Basic and acidic residues" evidence="1">
    <location>
        <begin position="20"/>
        <end position="30"/>
    </location>
</feature>
<protein>
    <recommendedName>
        <fullName evidence="4">Terminase</fullName>
    </recommendedName>
</protein>
<comment type="caution">
    <text evidence="2">The sequence shown here is derived from an EMBL/GenBank/DDBJ whole genome shotgun (WGS) entry which is preliminary data.</text>
</comment>
<reference evidence="2 3" key="1">
    <citation type="submission" date="2015-05" db="EMBL/GenBank/DDBJ databases">
        <title>Genome sequencing and analysis of members of genus Stenotrophomonas.</title>
        <authorList>
            <person name="Patil P.P."/>
            <person name="Midha S."/>
            <person name="Patil P.B."/>
        </authorList>
    </citation>
    <scope>NUCLEOTIDE SEQUENCE [LARGE SCALE GENOMIC DNA]</scope>
    <source>
        <strain evidence="2 3">DSM 18941</strain>
    </source>
</reference>
<proteinExistence type="predicted"/>
<feature type="compositionally biased region" description="Basic residues" evidence="1">
    <location>
        <begin position="1"/>
        <end position="12"/>
    </location>
</feature>
<dbReference type="Proteomes" id="UP000051863">
    <property type="component" value="Unassembled WGS sequence"/>
</dbReference>
<evidence type="ECO:0000313" key="2">
    <source>
        <dbReference type="EMBL" id="KRG66981.1"/>
    </source>
</evidence>
<feature type="region of interest" description="Disordered" evidence="1">
    <location>
        <begin position="103"/>
        <end position="125"/>
    </location>
</feature>
<sequence length="125" mass="13618">MAKPRTPTKKARVSGATLKDPARFKGRKEPANPSPIGAPYKGMTPAQVKVWKECAENMPWLSASHRLLLRQVSILAARMETDPEVGVSAMHALSAMLSKLGATPTDESKVDHPDGDVDPDDKFFH</sequence>
<dbReference type="EMBL" id="LDJJ01000037">
    <property type="protein sequence ID" value="KRG66981.1"/>
    <property type="molecule type" value="Genomic_DNA"/>
</dbReference>
<accession>A0A0R0CCJ4</accession>